<dbReference type="Gene3D" id="3.40.47.40">
    <property type="entry name" value="Stage V sporulation protein AD"/>
    <property type="match status" value="1"/>
</dbReference>
<dbReference type="InterPro" id="IPR016039">
    <property type="entry name" value="Thiolase-like"/>
</dbReference>
<dbReference type="STRING" id="759851.SAMN04244570_1791"/>
<sequence>MLFHGEEWNSDFRFYAKYSFSRSYCRTPRKKKSVFAQNFDKLYEDERCDLPTNEDGHKQLMYDAVMVALSKAKKDVEKIDFFLTGDLVNQMTPSNFTAQALGIPYLGLFSACATSVSSMITAALLAEANQAKWLIAGSSSQHNAVERQFRYPLEYGTQKAATAQWTVTAAGAVLIGQNKPGTPSISCATVGKVVDMGMTDPLNMGAAMAPAAMSTLSSHLTGHGKTVDDYDTIITGDLGSSGFKLLKALANEQGLPHTKNFRDAGEEFYGKDPSFFAGASGAGCSAAVFFSDVYQKLQKGEYQRVLLIATGALLSPLSFQQGDTIPCIAHAIEISINEVGRI</sequence>
<reference evidence="1 2" key="1">
    <citation type="submission" date="2011-04" db="EMBL/GenBank/DDBJ databases">
        <authorList>
            <person name="Muzny D."/>
            <person name="Qin X."/>
            <person name="Deng J."/>
            <person name="Jiang H."/>
            <person name="Liu Y."/>
            <person name="Qu J."/>
            <person name="Song X.-Z."/>
            <person name="Zhang L."/>
            <person name="Thornton R."/>
            <person name="Coyle M."/>
            <person name="Francisco L."/>
            <person name="Jackson L."/>
            <person name="Javaid M."/>
            <person name="Korchina V."/>
            <person name="Kovar C."/>
            <person name="Mata R."/>
            <person name="Mathew T."/>
            <person name="Ngo R."/>
            <person name="Nguyen L."/>
            <person name="Nguyen N."/>
            <person name="Okwuonu G."/>
            <person name="Ongeri F."/>
            <person name="Pham C."/>
            <person name="Simmons D."/>
            <person name="Wilczek-Boney K."/>
            <person name="Hale W."/>
            <person name="Jakkamsetti A."/>
            <person name="Pham P."/>
            <person name="Ruth R."/>
            <person name="San Lucas F."/>
            <person name="Warren J."/>
            <person name="Zhang J."/>
            <person name="Zhao Z."/>
            <person name="Zhou C."/>
            <person name="Zhu D."/>
            <person name="Lee S."/>
            <person name="Bess C."/>
            <person name="Blankenburg K."/>
            <person name="Forbes L."/>
            <person name="Fu Q."/>
            <person name="Gubbala S."/>
            <person name="Hirani K."/>
            <person name="Jayaseelan J.C."/>
            <person name="Lara F."/>
            <person name="Munidasa M."/>
            <person name="Palculict T."/>
            <person name="Patil S."/>
            <person name="Pu L.-L."/>
            <person name="Saada N."/>
            <person name="Tang L."/>
            <person name="Weissenberger G."/>
            <person name="Zhu Y."/>
            <person name="Hemphill L."/>
            <person name="Shang Y."/>
            <person name="Youmans B."/>
            <person name="Ayvaz T."/>
            <person name="Ross M."/>
            <person name="Santibanez J."/>
            <person name="Aqrawi P."/>
            <person name="Gross S."/>
            <person name="Joshi V."/>
            <person name="Fowler G."/>
            <person name="Nazareth L."/>
            <person name="Reid J."/>
            <person name="Worley K."/>
            <person name="Petrosino J."/>
            <person name="Highlander S."/>
            <person name="Gibbs R."/>
        </authorList>
    </citation>
    <scope>NUCLEOTIDE SEQUENCE [LARGE SCALE GENOMIC DNA]</scope>
    <source>
        <strain evidence="1 2">2681</strain>
    </source>
</reference>
<gene>
    <name evidence="1" type="primary">spoVAD</name>
    <name evidence="1" type="ORF">HMPREF9372_0838</name>
</gene>
<evidence type="ECO:0000313" key="1">
    <source>
        <dbReference type="EMBL" id="EGQ27151.1"/>
    </source>
</evidence>
<protein>
    <submittedName>
        <fullName evidence="1">Stage V sporulation protein AD</fullName>
    </submittedName>
</protein>
<organism evidence="1 2">
    <name type="scientific">Sporosarcina newyorkensis 2681</name>
    <dbReference type="NCBI Taxonomy" id="1027292"/>
    <lineage>
        <taxon>Bacteria</taxon>
        <taxon>Bacillati</taxon>
        <taxon>Bacillota</taxon>
        <taxon>Bacilli</taxon>
        <taxon>Bacillales</taxon>
        <taxon>Caryophanaceae</taxon>
        <taxon>Sporosarcina</taxon>
    </lineage>
</organism>
<dbReference type="Proteomes" id="UP000005316">
    <property type="component" value="Unassembled WGS sequence"/>
</dbReference>
<proteinExistence type="predicted"/>
<dbReference type="Pfam" id="PF07451">
    <property type="entry name" value="SpoVAD"/>
    <property type="match status" value="1"/>
</dbReference>
<dbReference type="InterPro" id="IPR038369">
    <property type="entry name" value="SpoVAD_sf"/>
</dbReference>
<dbReference type="SUPFAM" id="SSF53901">
    <property type="entry name" value="Thiolase-like"/>
    <property type="match status" value="1"/>
</dbReference>
<dbReference type="InterPro" id="IPR010894">
    <property type="entry name" value="SpoVAD"/>
</dbReference>
<dbReference type="AlphaFoldDB" id="F9DPV8"/>
<dbReference type="RefSeq" id="WP_009765705.1">
    <property type="nucleotide sequence ID" value="NZ_GL982997.1"/>
</dbReference>
<evidence type="ECO:0000313" key="2">
    <source>
        <dbReference type="Proteomes" id="UP000005316"/>
    </source>
</evidence>
<comment type="caution">
    <text evidence="1">The sequence shown here is derived from an EMBL/GenBank/DDBJ whole genome shotgun (WGS) entry which is preliminary data.</text>
</comment>
<name>F9DPV8_9BACL</name>
<dbReference type="eggNOG" id="COG0332">
    <property type="taxonomic scope" value="Bacteria"/>
</dbReference>
<accession>F9DPV8</accession>
<dbReference type="HOGENOM" id="CLU_048574_0_0_9"/>
<dbReference type="GO" id="GO:0016746">
    <property type="term" value="F:acyltransferase activity"/>
    <property type="evidence" value="ECO:0007669"/>
    <property type="project" value="InterPro"/>
</dbReference>
<dbReference type="EMBL" id="AFPZ01000020">
    <property type="protein sequence ID" value="EGQ27151.1"/>
    <property type="molecule type" value="Genomic_DNA"/>
</dbReference>